<evidence type="ECO:0000256" key="1">
    <source>
        <dbReference type="ARBA" id="ARBA00001933"/>
    </source>
</evidence>
<keyword evidence="2" id="KW-0663">Pyridoxal phosphate</keyword>
<dbReference type="Gene3D" id="2.40.37.10">
    <property type="entry name" value="Lyase, Ornithine Decarboxylase, Chain A, domain 1"/>
    <property type="match status" value="1"/>
</dbReference>
<feature type="region of interest" description="Disordered" evidence="3">
    <location>
        <begin position="1"/>
        <end position="123"/>
    </location>
</feature>
<dbReference type="PANTHER" id="PTHR43727:SF2">
    <property type="entry name" value="GROUP IV DECARBOXYLASE"/>
    <property type="match status" value="1"/>
</dbReference>
<keyword evidence="6" id="KW-1185">Reference proteome</keyword>
<dbReference type="InterPro" id="IPR009006">
    <property type="entry name" value="Ala_racemase/Decarboxylase_C"/>
</dbReference>
<dbReference type="EMBL" id="JBIRYO010000006">
    <property type="protein sequence ID" value="MFI2473998.1"/>
    <property type="molecule type" value="Genomic_DNA"/>
</dbReference>
<gene>
    <name evidence="5" type="ORF">ACH49W_11530</name>
</gene>
<feature type="compositionally biased region" description="Acidic residues" evidence="3">
    <location>
        <begin position="94"/>
        <end position="106"/>
    </location>
</feature>
<dbReference type="RefSeq" id="WP_397092544.1">
    <property type="nucleotide sequence ID" value="NZ_JBIRYO010000006.1"/>
</dbReference>
<dbReference type="InterPro" id="IPR022644">
    <property type="entry name" value="De-COase2_N"/>
</dbReference>
<dbReference type="Pfam" id="PF02784">
    <property type="entry name" value="Orn_Arg_deC_N"/>
    <property type="match status" value="1"/>
</dbReference>
<sequence length="628" mass="67448">MGLEAAVDPEPELANPDDMVLFDVTTPRKTKADARASRTARELPTPATLEPGTTPPAPAAPSREAVAHSPEDAGALSTSESLDMATVDNPWVNLDDETEPVEPEDDQAVRPQVEPTASSEPYTDAADGYIAHENGVDGYPESGWGDIDSDDVLLELLVEEVAELLVEEIVDDAVDRTSGITAPAMPAHTDEWERRVLADPHLLADIAFAIGGPFHLMYPGRVANNIREFREAFARAGVDGVVYYGKKANKAACVARACAENGAGIDASSVGELTAALAAGVRGGELMVTGPAKSDDLLWLAVRHGALIAVDSLDELDRLGAIASAALPARVLLRVLPAGSASRFGMTDDELDRAQSLITASGPQDLEPVRLEGFSFHLSGYDAVARAEQAADLIARCTAARELGHPARTISIGGGFGVDYVPETAWREFTEGVGRSWFHAGKSFGSYYPYHFPAPGAAMLSRILAHDELAERLRDNDIRLAVEPGRALLDRAGSTVFRVQGSKTRHADGQPYQLLTVDGTSLSLSEQWFDSEYLPDPVLWPERESARHPGEPTPTSVGAASCLESDMLSWRRVPLPRRAEQGDLLVYPNTAGYQMDSNESAFHELPIPPKVVLFDGHGDRLRWTLDAG</sequence>
<reference evidence="5 6" key="1">
    <citation type="submission" date="2024-10" db="EMBL/GenBank/DDBJ databases">
        <title>The Natural Products Discovery Center: Release of the First 8490 Sequenced Strains for Exploring Actinobacteria Biosynthetic Diversity.</title>
        <authorList>
            <person name="Kalkreuter E."/>
            <person name="Kautsar S.A."/>
            <person name="Yang D."/>
            <person name="Bader C.D."/>
            <person name="Teijaro C.N."/>
            <person name="Fluegel L."/>
            <person name="Davis C.M."/>
            <person name="Simpson J.R."/>
            <person name="Lauterbach L."/>
            <person name="Steele A.D."/>
            <person name="Gui C."/>
            <person name="Meng S."/>
            <person name="Li G."/>
            <person name="Viehrig K."/>
            <person name="Ye F."/>
            <person name="Su P."/>
            <person name="Kiefer A.F."/>
            <person name="Nichols A."/>
            <person name="Cepeda A.J."/>
            <person name="Yan W."/>
            <person name="Fan B."/>
            <person name="Jiang Y."/>
            <person name="Adhikari A."/>
            <person name="Zheng C.-J."/>
            <person name="Schuster L."/>
            <person name="Cowan T.M."/>
            <person name="Smanski M.J."/>
            <person name="Chevrette M.G."/>
            <person name="De Carvalho L.P.S."/>
            <person name="Shen B."/>
        </authorList>
    </citation>
    <scope>NUCLEOTIDE SEQUENCE [LARGE SCALE GENOMIC DNA]</scope>
    <source>
        <strain evidence="5 6">NPDC019275</strain>
    </source>
</reference>
<evidence type="ECO:0000313" key="6">
    <source>
        <dbReference type="Proteomes" id="UP001611415"/>
    </source>
</evidence>
<organism evidence="5 6">
    <name type="scientific">Nocardia xishanensis</name>
    <dbReference type="NCBI Taxonomy" id="238964"/>
    <lineage>
        <taxon>Bacteria</taxon>
        <taxon>Bacillati</taxon>
        <taxon>Actinomycetota</taxon>
        <taxon>Actinomycetes</taxon>
        <taxon>Mycobacteriales</taxon>
        <taxon>Nocardiaceae</taxon>
        <taxon>Nocardia</taxon>
    </lineage>
</organism>
<evidence type="ECO:0000313" key="5">
    <source>
        <dbReference type="EMBL" id="MFI2473998.1"/>
    </source>
</evidence>
<evidence type="ECO:0000259" key="4">
    <source>
        <dbReference type="Pfam" id="PF02784"/>
    </source>
</evidence>
<dbReference type="Gene3D" id="3.20.20.10">
    <property type="entry name" value="Alanine racemase"/>
    <property type="match status" value="1"/>
</dbReference>
<dbReference type="PRINTS" id="PR01179">
    <property type="entry name" value="ODADCRBXLASE"/>
</dbReference>
<evidence type="ECO:0000256" key="2">
    <source>
        <dbReference type="ARBA" id="ARBA00022898"/>
    </source>
</evidence>
<evidence type="ECO:0000256" key="3">
    <source>
        <dbReference type="SAM" id="MobiDB-lite"/>
    </source>
</evidence>
<dbReference type="SUPFAM" id="SSF51419">
    <property type="entry name" value="PLP-binding barrel"/>
    <property type="match status" value="1"/>
</dbReference>
<protein>
    <submittedName>
        <fullName evidence="5">Y4yA family PLP-dependent enzyme</fullName>
    </submittedName>
</protein>
<accession>A0ABW7WYW0</accession>
<proteinExistence type="predicted"/>
<dbReference type="PANTHER" id="PTHR43727">
    <property type="entry name" value="DIAMINOPIMELATE DECARBOXYLASE"/>
    <property type="match status" value="1"/>
</dbReference>
<dbReference type="InterPro" id="IPR000183">
    <property type="entry name" value="Orn/DAP/Arg_de-COase"/>
</dbReference>
<dbReference type="Proteomes" id="UP001611415">
    <property type="component" value="Unassembled WGS sequence"/>
</dbReference>
<feature type="compositionally biased region" description="Low complexity" evidence="3">
    <location>
        <begin position="42"/>
        <end position="52"/>
    </location>
</feature>
<dbReference type="InterPro" id="IPR029066">
    <property type="entry name" value="PLP-binding_barrel"/>
</dbReference>
<comment type="caution">
    <text evidence="5">The sequence shown here is derived from an EMBL/GenBank/DDBJ whole genome shotgun (WGS) entry which is preliminary data.</text>
</comment>
<comment type="cofactor">
    <cofactor evidence="1">
        <name>pyridoxal 5'-phosphate</name>
        <dbReference type="ChEBI" id="CHEBI:597326"/>
    </cofactor>
</comment>
<feature type="compositionally biased region" description="Basic and acidic residues" evidence="3">
    <location>
        <begin position="30"/>
        <end position="41"/>
    </location>
</feature>
<feature type="domain" description="Orn/DAP/Arg decarboxylase 2 N-terminal" evidence="4">
    <location>
        <begin position="222"/>
        <end position="431"/>
    </location>
</feature>
<dbReference type="SUPFAM" id="SSF50621">
    <property type="entry name" value="Alanine racemase C-terminal domain-like"/>
    <property type="match status" value="1"/>
</dbReference>
<name>A0ABW7WYW0_9NOCA</name>